<dbReference type="InterPro" id="IPR036249">
    <property type="entry name" value="Thioredoxin-like_sf"/>
</dbReference>
<dbReference type="EMBL" id="JACGWW010000002">
    <property type="protein sequence ID" value="MBA8813605.1"/>
    <property type="molecule type" value="Genomic_DNA"/>
</dbReference>
<feature type="domain" description="Spermatogenesis-associated protein 20-like TRX" evidence="2">
    <location>
        <begin position="3"/>
        <end position="163"/>
    </location>
</feature>
<dbReference type="AlphaFoldDB" id="A0A7W3JIT1"/>
<reference evidence="4 6" key="2">
    <citation type="submission" date="2020-07" db="EMBL/GenBank/DDBJ databases">
        <title>Sequencing the genomes of 1000 actinobacteria strains.</title>
        <authorList>
            <person name="Klenk H.-P."/>
        </authorList>
    </citation>
    <scope>NUCLEOTIDE SEQUENCE [LARGE SCALE GENOMIC DNA]</scope>
    <source>
        <strain evidence="4 6">DSM 10309</strain>
    </source>
</reference>
<evidence type="ECO:0000259" key="2">
    <source>
        <dbReference type="Pfam" id="PF03190"/>
    </source>
</evidence>
<sequence>MPNRLADAVSPYLRSHADNPVDWRPWGQEAFDEAARRDVPVLVSIGYSTCHWCHVMARESFSDPVLAAHLNDRFVAVKVDREEHPDVDSSYLAAASAFVEGLGWPLTVFVTPTGRPFYAGTYFPPVAVQGRPSFRQVLDAVAEAWTTRRAEVDATAAAVQEALAAGPTSVAPPGPSGSPALPGRPELAHAVARLAAHEDVEHGGFGGAPKFPTAPAQLALLALGAGGDDGARELVTRTLTRMAASPLRDPIEGGFFRYAVRRDWSEPHYERMLYDNAQLLLAYSRLSVLDGADADAAADARPQGAGPASAAVRPSGSAPASAAVPPSGSVPASATQAIGLDPTEIATGIADFLISRLRIGDGGFGSAQDSESTIDGQRDEGGYYRRDAAGRAEIAAPPVDEKVLTGWNGLAIAALAEAGARHDRGDWVAAAAGAADLLLERHVTPEGRLLRASTGTAVSTAVATLEDHGLFASGLLALTCATGLPRYAVAARSLVDACLPDDSTTSAVPGSAVDAVPADAERRPETVVAPAGGDPVLVSQGVALSSDPSEGAYPSGASAIAAAALTLHRLTGELRYRLVAEQLVGAVTGQALDNPLAYGATFGLLVELEAPLTQLVVVEPVEAAGQAFAADPVDPSDRLGRRARRLTRPGAVAAVVDEEAAVTLAEAGFELFAGRPASGHRATAYLCQDFVCRLPITDPVVLDEELAEH</sequence>
<dbReference type="EMBL" id="BJUV01000029">
    <property type="protein sequence ID" value="GEK84156.1"/>
    <property type="molecule type" value="Genomic_DNA"/>
</dbReference>
<dbReference type="InterPro" id="IPR004879">
    <property type="entry name" value="Ssp411-like_TRX"/>
</dbReference>
<comment type="caution">
    <text evidence="4">The sequence shown here is derived from an EMBL/GenBank/DDBJ whole genome shotgun (WGS) entry which is preliminary data.</text>
</comment>
<accession>A0A7W3JIT1</accession>
<dbReference type="PANTHER" id="PTHR42899:SF1">
    <property type="entry name" value="SPERMATOGENESIS-ASSOCIATED PROTEIN 20"/>
    <property type="match status" value="1"/>
</dbReference>
<dbReference type="SUPFAM" id="SSF52833">
    <property type="entry name" value="Thioredoxin-like"/>
    <property type="match status" value="1"/>
</dbReference>
<feature type="region of interest" description="Disordered" evidence="1">
    <location>
        <begin position="298"/>
        <end position="333"/>
    </location>
</feature>
<evidence type="ECO:0000313" key="6">
    <source>
        <dbReference type="Proteomes" id="UP000522688"/>
    </source>
</evidence>
<dbReference type="Proteomes" id="UP000321154">
    <property type="component" value="Unassembled WGS sequence"/>
</dbReference>
<name>A0A7W3JIT1_9MICO</name>
<dbReference type="InterPro" id="IPR008928">
    <property type="entry name" value="6-hairpin_glycosidase_sf"/>
</dbReference>
<dbReference type="CDD" id="cd02955">
    <property type="entry name" value="SSP411"/>
    <property type="match status" value="1"/>
</dbReference>
<dbReference type="Gene3D" id="3.40.30.10">
    <property type="entry name" value="Glutaredoxin"/>
    <property type="match status" value="1"/>
</dbReference>
<proteinExistence type="predicted"/>
<evidence type="ECO:0000313" key="4">
    <source>
        <dbReference type="EMBL" id="MBA8813605.1"/>
    </source>
</evidence>
<dbReference type="PIRSF" id="PIRSF006402">
    <property type="entry name" value="UCP006402_thioredoxin"/>
    <property type="match status" value="1"/>
</dbReference>
<dbReference type="Pfam" id="PF03190">
    <property type="entry name" value="Thioredox_DsbH"/>
    <property type="match status" value="1"/>
</dbReference>
<dbReference type="RefSeq" id="WP_146856494.1">
    <property type="nucleotide sequence ID" value="NZ_BAAAHR010000008.1"/>
</dbReference>
<dbReference type="SUPFAM" id="SSF48208">
    <property type="entry name" value="Six-hairpin glycosidases"/>
    <property type="match status" value="2"/>
</dbReference>
<dbReference type="Proteomes" id="UP000522688">
    <property type="component" value="Unassembled WGS sequence"/>
</dbReference>
<gene>
    <name evidence="4" type="ORF">FB463_001854</name>
    <name evidence="3" type="ORF">FFA01_24650</name>
</gene>
<evidence type="ECO:0000313" key="5">
    <source>
        <dbReference type="Proteomes" id="UP000321154"/>
    </source>
</evidence>
<organism evidence="4 6">
    <name type="scientific">Frigoribacterium faeni</name>
    <dbReference type="NCBI Taxonomy" id="145483"/>
    <lineage>
        <taxon>Bacteria</taxon>
        <taxon>Bacillati</taxon>
        <taxon>Actinomycetota</taxon>
        <taxon>Actinomycetes</taxon>
        <taxon>Micrococcales</taxon>
        <taxon>Microbacteriaceae</taxon>
        <taxon>Frigoribacterium</taxon>
    </lineage>
</organism>
<dbReference type="PANTHER" id="PTHR42899">
    <property type="entry name" value="SPERMATOGENESIS-ASSOCIATED PROTEIN 20"/>
    <property type="match status" value="1"/>
</dbReference>
<dbReference type="InterPro" id="IPR024705">
    <property type="entry name" value="Ssp411"/>
</dbReference>
<reference evidence="3 5" key="1">
    <citation type="submission" date="2019-07" db="EMBL/GenBank/DDBJ databases">
        <title>Whole genome shotgun sequence of Frigoribacterium faeni NBRC 103066.</title>
        <authorList>
            <person name="Hosoyama A."/>
            <person name="Uohara A."/>
            <person name="Ohji S."/>
            <person name="Ichikawa N."/>
        </authorList>
    </citation>
    <scope>NUCLEOTIDE SEQUENCE [LARGE SCALE GENOMIC DNA]</scope>
    <source>
        <strain evidence="3 5">NBRC 103066</strain>
    </source>
</reference>
<keyword evidence="5" id="KW-1185">Reference proteome</keyword>
<dbReference type="OrthoDB" id="9762614at2"/>
<feature type="region of interest" description="Disordered" evidence="1">
    <location>
        <begin position="503"/>
        <end position="522"/>
    </location>
</feature>
<dbReference type="GO" id="GO:0005975">
    <property type="term" value="P:carbohydrate metabolic process"/>
    <property type="evidence" value="ECO:0007669"/>
    <property type="project" value="InterPro"/>
</dbReference>
<protein>
    <submittedName>
        <fullName evidence="3">Thioredoxin domain-containing protein</fullName>
    </submittedName>
</protein>
<evidence type="ECO:0000313" key="3">
    <source>
        <dbReference type="EMBL" id="GEK84156.1"/>
    </source>
</evidence>
<evidence type="ECO:0000256" key="1">
    <source>
        <dbReference type="SAM" id="MobiDB-lite"/>
    </source>
</evidence>